<feature type="compositionally biased region" description="Acidic residues" evidence="1">
    <location>
        <begin position="202"/>
        <end position="213"/>
    </location>
</feature>
<feature type="region of interest" description="Disordered" evidence="1">
    <location>
        <begin position="460"/>
        <end position="547"/>
    </location>
</feature>
<keyword evidence="5" id="KW-1185">Reference proteome</keyword>
<feature type="compositionally biased region" description="Polar residues" evidence="1">
    <location>
        <begin position="461"/>
        <end position="487"/>
    </location>
</feature>
<dbReference type="Proteomes" id="UP001430848">
    <property type="component" value="Unassembled WGS sequence"/>
</dbReference>
<evidence type="ECO:0000313" key="4">
    <source>
        <dbReference type="EMBL" id="KAK7736113.1"/>
    </source>
</evidence>
<sequence>MASSHDDEEWDKSTSEIQSEDSDDLHENRPNRWKGHPQSWRTITEEERLTYNAFVRLRNEDLSLHLYNAWALKQRAAAAGEGSSQEEDVDAETGQPVRDVNSWAPPKNWTAWPLPTHLLPPDDFMKTTEDEDEVFTFRRPDNQIPSSRLEEVVSATTLRFAKECFRRRGIAESARQGDDSIVKTEPSASENESQPSESGDHGEDDESMDIDQESEGRQKRKQKAPAKTFKPVVSTDDDVSYDLVRPSTRRIIEKFDHTLTILHNAQMPSAQHPEDSEESSSESEDDYDDYERSQMIPRSRQSSRPDSSPERSPSRSRMPTGNEADGSAKKKSNRGRPRKYVQKEGESERDFLIRRAKALKGTARTPQTDEENDGKATMAASESQNSPRKRRPGHKRRPESVTEDTEHGKHKKLKRSNPRDWKDVVGAAALAGFPPDVVARATQRCANLFGQGMEMHKINETAHSSGASGVVTTTYQPGGEIPSSSSEAQEDVGDLDLRQARSMSRHSSAAQSRITSPTSDEEGDEEVASPKKSQKRAKSRGKGQHFCPYADCDRALDGFDRPFNLKRHMKLVHGQDNLEVAEKKEEAATDDMIGGVRRDGFLEPIRVQKGWRAEDTKKRAKKDS</sequence>
<protein>
    <recommendedName>
        <fullName evidence="6">Rrn9 domain-containing protein</fullName>
    </recommendedName>
</protein>
<feature type="compositionally biased region" description="Low complexity" evidence="1">
    <location>
        <begin position="297"/>
        <end position="306"/>
    </location>
</feature>
<proteinExistence type="predicted"/>
<dbReference type="Pfam" id="PF10680">
    <property type="entry name" value="RRN9"/>
    <property type="match status" value="1"/>
</dbReference>
<dbReference type="InterPro" id="IPR059095">
    <property type="entry name" value="Znf_C2H2_17_2nd"/>
</dbReference>
<evidence type="ECO:0000259" key="2">
    <source>
        <dbReference type="Pfam" id="PF10680"/>
    </source>
</evidence>
<evidence type="ECO:0000259" key="3">
    <source>
        <dbReference type="Pfam" id="PF26176"/>
    </source>
</evidence>
<evidence type="ECO:0000256" key="1">
    <source>
        <dbReference type="SAM" id="MobiDB-lite"/>
    </source>
</evidence>
<name>A0ABR1PGQ8_DIAER</name>
<feature type="compositionally biased region" description="Polar residues" evidence="1">
    <location>
        <begin position="501"/>
        <end position="518"/>
    </location>
</feature>
<feature type="region of interest" description="Disordered" evidence="1">
    <location>
        <begin position="171"/>
        <end position="244"/>
    </location>
</feature>
<feature type="compositionally biased region" description="Basic and acidic residues" evidence="1">
    <location>
        <begin position="171"/>
        <end position="182"/>
    </location>
</feature>
<reference evidence="4 5" key="1">
    <citation type="submission" date="2024-02" db="EMBL/GenBank/DDBJ databases">
        <title>De novo assembly and annotation of 12 fungi associated with fruit tree decline syndrome in Ontario, Canada.</title>
        <authorList>
            <person name="Sulman M."/>
            <person name="Ellouze W."/>
            <person name="Ilyukhin E."/>
        </authorList>
    </citation>
    <scope>NUCLEOTIDE SEQUENCE [LARGE SCALE GENOMIC DNA]</scope>
    <source>
        <strain evidence="4 5">M169</strain>
    </source>
</reference>
<gene>
    <name evidence="4" type="ORF">SLS63_003634</name>
</gene>
<feature type="compositionally biased region" description="Basic residues" evidence="1">
    <location>
        <begin position="329"/>
        <end position="340"/>
    </location>
</feature>
<dbReference type="InterPro" id="IPR019622">
    <property type="entry name" value="Rrn9_dom"/>
</dbReference>
<feature type="compositionally biased region" description="Acidic residues" evidence="1">
    <location>
        <begin position="1"/>
        <end position="10"/>
    </location>
</feature>
<organism evidence="4 5">
    <name type="scientific">Diaporthe eres</name>
    <name type="common">Phomopsis oblonga</name>
    <dbReference type="NCBI Taxonomy" id="83184"/>
    <lineage>
        <taxon>Eukaryota</taxon>
        <taxon>Fungi</taxon>
        <taxon>Dikarya</taxon>
        <taxon>Ascomycota</taxon>
        <taxon>Pezizomycotina</taxon>
        <taxon>Sordariomycetes</taxon>
        <taxon>Sordariomycetidae</taxon>
        <taxon>Diaporthales</taxon>
        <taxon>Diaporthaceae</taxon>
        <taxon>Diaporthe</taxon>
        <taxon>Diaporthe eres species complex</taxon>
    </lineage>
</organism>
<feature type="compositionally biased region" description="Polar residues" evidence="1">
    <location>
        <begin position="186"/>
        <end position="197"/>
    </location>
</feature>
<accession>A0ABR1PGQ8</accession>
<feature type="region of interest" description="Disordered" evidence="1">
    <location>
        <begin position="262"/>
        <end position="421"/>
    </location>
</feature>
<feature type="compositionally biased region" description="Basic residues" evidence="1">
    <location>
        <begin position="532"/>
        <end position="543"/>
    </location>
</feature>
<feature type="domain" description="C2H2-domain containing protein second zinc finger" evidence="3">
    <location>
        <begin position="545"/>
        <end position="573"/>
    </location>
</feature>
<dbReference type="Gene3D" id="3.30.160.60">
    <property type="entry name" value="Classic Zinc Finger"/>
    <property type="match status" value="1"/>
</dbReference>
<evidence type="ECO:0000313" key="5">
    <source>
        <dbReference type="Proteomes" id="UP001430848"/>
    </source>
</evidence>
<feature type="compositionally biased region" description="Basic residues" evidence="1">
    <location>
        <begin position="387"/>
        <end position="397"/>
    </location>
</feature>
<comment type="caution">
    <text evidence="4">The sequence shown here is derived from an EMBL/GenBank/DDBJ whole genome shotgun (WGS) entry which is preliminary data.</text>
</comment>
<feature type="compositionally biased region" description="Basic and acidic residues" evidence="1">
    <location>
        <begin position="341"/>
        <end position="353"/>
    </location>
</feature>
<feature type="compositionally biased region" description="Acidic residues" evidence="1">
    <location>
        <begin position="275"/>
        <end position="289"/>
    </location>
</feature>
<dbReference type="Pfam" id="PF26176">
    <property type="entry name" value="zf_C2H2_17_2"/>
    <property type="match status" value="1"/>
</dbReference>
<feature type="region of interest" description="Disordered" evidence="1">
    <location>
        <begin position="1"/>
        <end position="41"/>
    </location>
</feature>
<feature type="domain" description="Rrn9" evidence="2">
    <location>
        <begin position="57"/>
        <end position="120"/>
    </location>
</feature>
<evidence type="ECO:0008006" key="6">
    <source>
        <dbReference type="Google" id="ProtNLM"/>
    </source>
</evidence>
<dbReference type="EMBL" id="JAKNSF020000011">
    <property type="protein sequence ID" value="KAK7736113.1"/>
    <property type="molecule type" value="Genomic_DNA"/>
</dbReference>
<feature type="compositionally biased region" description="Basic and acidic residues" evidence="1">
    <location>
        <begin position="398"/>
        <end position="407"/>
    </location>
</feature>